<evidence type="ECO:0000256" key="7">
    <source>
        <dbReference type="ARBA" id="ARBA00025217"/>
    </source>
</evidence>
<dbReference type="SUPFAM" id="SSF47323">
    <property type="entry name" value="Anticodon-binding domain of a subclass of class I aminoacyl-tRNA synthetases"/>
    <property type="match status" value="1"/>
</dbReference>
<dbReference type="GO" id="GO:0008270">
    <property type="term" value="F:zinc ion binding"/>
    <property type="evidence" value="ECO:0007669"/>
    <property type="project" value="UniProtKB-UniRule"/>
</dbReference>
<feature type="binding site" evidence="9">
    <location>
        <position position="599"/>
    </location>
    <ligand>
        <name>ATP</name>
        <dbReference type="ChEBI" id="CHEBI:30616"/>
    </ligand>
</feature>
<dbReference type="CDD" id="cd00818">
    <property type="entry name" value="IleRS_core"/>
    <property type="match status" value="1"/>
</dbReference>
<feature type="binding site" evidence="9">
    <location>
        <position position="903"/>
    </location>
    <ligand>
        <name>Zn(2+)</name>
        <dbReference type="ChEBI" id="CHEBI:29105"/>
    </ligand>
</feature>
<dbReference type="Gene3D" id="3.90.740.10">
    <property type="entry name" value="Valyl/Leucyl/Isoleucyl-tRNA synthetase, editing domain"/>
    <property type="match status" value="1"/>
</dbReference>
<dbReference type="Pfam" id="PF00133">
    <property type="entry name" value="tRNA-synt_1"/>
    <property type="match status" value="1"/>
</dbReference>
<keyword evidence="5 9" id="KW-0648">Protein biosynthesis</keyword>
<dbReference type="PANTHER" id="PTHR42765">
    <property type="entry name" value="SOLEUCYL-TRNA SYNTHETASE"/>
    <property type="match status" value="1"/>
</dbReference>
<feature type="short sequence motif" description="'KMSKS' region" evidence="9">
    <location>
        <begin position="596"/>
        <end position="600"/>
    </location>
</feature>
<evidence type="ECO:0000256" key="6">
    <source>
        <dbReference type="ARBA" id="ARBA00023146"/>
    </source>
</evidence>
<dbReference type="Proteomes" id="UP000192660">
    <property type="component" value="Unassembled WGS sequence"/>
</dbReference>
<dbReference type="FunFam" id="3.40.50.620:FF:000152">
    <property type="entry name" value="Isoleucine--tRNA ligase"/>
    <property type="match status" value="1"/>
</dbReference>
<feature type="binding site" evidence="9">
    <location>
        <position position="555"/>
    </location>
    <ligand>
        <name>L-isoleucyl-5'-AMP</name>
        <dbReference type="ChEBI" id="CHEBI:178002"/>
    </ligand>
</feature>
<comment type="subunit">
    <text evidence="9">Monomer.</text>
</comment>
<dbReference type="STRING" id="28034.BFX07_07710"/>
<feature type="binding site" evidence="9">
    <location>
        <position position="883"/>
    </location>
    <ligand>
        <name>Zn(2+)</name>
        <dbReference type="ChEBI" id="CHEBI:29105"/>
    </ligand>
</feature>
<keyword evidence="9" id="KW-0479">Metal-binding</keyword>
<feature type="binding site" evidence="9">
    <location>
        <position position="900"/>
    </location>
    <ligand>
        <name>Zn(2+)</name>
        <dbReference type="ChEBI" id="CHEBI:29105"/>
    </ligand>
</feature>
<dbReference type="Gene3D" id="1.10.730.20">
    <property type="match status" value="1"/>
</dbReference>
<dbReference type="RefSeq" id="WP_084661853.1">
    <property type="nucleotide sequence ID" value="NZ_FWWY01000001.1"/>
</dbReference>
<evidence type="ECO:0000259" key="10">
    <source>
        <dbReference type="Pfam" id="PF00133"/>
    </source>
</evidence>
<dbReference type="GO" id="GO:0005829">
    <property type="term" value="C:cytosol"/>
    <property type="evidence" value="ECO:0007669"/>
    <property type="project" value="TreeGrafter"/>
</dbReference>
<evidence type="ECO:0000256" key="2">
    <source>
        <dbReference type="ARBA" id="ARBA00022598"/>
    </source>
</evidence>
<dbReference type="InterPro" id="IPR013155">
    <property type="entry name" value="M/V/L/I-tRNA-synth_anticd-bd"/>
</dbReference>
<dbReference type="GO" id="GO:0005524">
    <property type="term" value="F:ATP binding"/>
    <property type="evidence" value="ECO:0007669"/>
    <property type="project" value="UniProtKB-UniRule"/>
</dbReference>
<comment type="domain">
    <text evidence="9">IleRS has two distinct active sites: one for aminoacylation and one for editing. The misactivated valine is translocated from the active site to the editing site, which sterically excludes the correctly activated isoleucine. The single editing site contains two valyl binding pockets, one specific for each substrate (Val-AMP or Val-tRNA(Ile)).</text>
</comment>
<dbReference type="GO" id="GO:0000049">
    <property type="term" value="F:tRNA binding"/>
    <property type="evidence" value="ECO:0007669"/>
    <property type="project" value="InterPro"/>
</dbReference>
<dbReference type="CDD" id="cd07960">
    <property type="entry name" value="Anticodon_Ia_Ile_BEm"/>
    <property type="match status" value="1"/>
</dbReference>
<feature type="short sequence motif" description="'HIGH' region" evidence="9">
    <location>
        <begin position="57"/>
        <end position="67"/>
    </location>
</feature>
<evidence type="ECO:0000256" key="4">
    <source>
        <dbReference type="ARBA" id="ARBA00022840"/>
    </source>
</evidence>
<evidence type="ECO:0000256" key="9">
    <source>
        <dbReference type="HAMAP-Rule" id="MF_02002"/>
    </source>
</evidence>
<keyword evidence="3 9" id="KW-0547">Nucleotide-binding</keyword>
<dbReference type="GO" id="GO:0004822">
    <property type="term" value="F:isoleucine-tRNA ligase activity"/>
    <property type="evidence" value="ECO:0007669"/>
    <property type="project" value="UniProtKB-UniRule"/>
</dbReference>
<comment type="function">
    <text evidence="7 9">Catalyzes the attachment of isoleucine to tRNA(Ile). As IleRS can inadvertently accommodate and process structurally similar amino acids such as valine, to avoid such errors it has two additional distinct tRNA(Ile)-dependent editing activities. One activity is designated as 'pretransfer' editing and involves the hydrolysis of activated Val-AMP. The other activity is designated 'posttransfer' editing and involves deacylation of mischarged Val-tRNA(Ile).</text>
</comment>
<feature type="domain" description="Methionyl/Valyl/Leucyl/Isoleucyl-tRNA synthetase anticodon-binding" evidence="12">
    <location>
        <begin position="677"/>
        <end position="832"/>
    </location>
</feature>
<name>A0A1W1WMW9_SULTA</name>
<comment type="catalytic activity">
    <reaction evidence="8 9">
        <text>tRNA(Ile) + L-isoleucine + ATP = L-isoleucyl-tRNA(Ile) + AMP + diphosphate</text>
        <dbReference type="Rhea" id="RHEA:11060"/>
        <dbReference type="Rhea" id="RHEA-COMP:9666"/>
        <dbReference type="Rhea" id="RHEA-COMP:9695"/>
        <dbReference type="ChEBI" id="CHEBI:30616"/>
        <dbReference type="ChEBI" id="CHEBI:33019"/>
        <dbReference type="ChEBI" id="CHEBI:58045"/>
        <dbReference type="ChEBI" id="CHEBI:78442"/>
        <dbReference type="ChEBI" id="CHEBI:78528"/>
        <dbReference type="ChEBI" id="CHEBI:456215"/>
        <dbReference type="EC" id="6.1.1.5"/>
    </reaction>
</comment>
<dbReference type="SUPFAM" id="SSF52374">
    <property type="entry name" value="Nucleotidylyl transferase"/>
    <property type="match status" value="1"/>
</dbReference>
<dbReference type="InterPro" id="IPR014729">
    <property type="entry name" value="Rossmann-like_a/b/a_fold"/>
</dbReference>
<dbReference type="PANTHER" id="PTHR42765:SF1">
    <property type="entry name" value="ISOLEUCINE--TRNA LIGASE, MITOCHONDRIAL"/>
    <property type="match status" value="1"/>
</dbReference>
<proteinExistence type="inferred from homology"/>
<evidence type="ECO:0000256" key="5">
    <source>
        <dbReference type="ARBA" id="ARBA00022917"/>
    </source>
</evidence>
<dbReference type="NCBIfam" id="TIGR00392">
    <property type="entry name" value="ileS"/>
    <property type="match status" value="1"/>
</dbReference>
<dbReference type="InterPro" id="IPR002301">
    <property type="entry name" value="Ile-tRNA-ligase"/>
</dbReference>
<comment type="cofactor">
    <cofactor evidence="9">
        <name>Zn(2+)</name>
        <dbReference type="ChEBI" id="CHEBI:29105"/>
    </cofactor>
    <text evidence="9">Binds 1 zinc ion per subunit.</text>
</comment>
<dbReference type="EC" id="6.1.1.5" evidence="9"/>
<dbReference type="InterPro" id="IPR050081">
    <property type="entry name" value="Ile-tRNA_ligase"/>
</dbReference>
<dbReference type="HAMAP" id="MF_02002">
    <property type="entry name" value="Ile_tRNA_synth_type1"/>
    <property type="match status" value="1"/>
</dbReference>
<feature type="domain" description="Zinc finger FPG/IleRS-type" evidence="11">
    <location>
        <begin position="879"/>
        <end position="906"/>
    </location>
</feature>
<evidence type="ECO:0000313" key="14">
    <source>
        <dbReference type="Proteomes" id="UP000192660"/>
    </source>
</evidence>
<protein>
    <recommendedName>
        <fullName evidence="9">Isoleucine--tRNA ligase</fullName>
        <ecNumber evidence="9">6.1.1.5</ecNumber>
    </recommendedName>
    <alternativeName>
        <fullName evidence="9">Isoleucyl-tRNA synthetase</fullName>
        <shortName evidence="9">IleRS</shortName>
    </alternativeName>
</protein>
<evidence type="ECO:0000313" key="13">
    <source>
        <dbReference type="EMBL" id="SMC07641.1"/>
    </source>
</evidence>
<dbReference type="Pfam" id="PF08264">
    <property type="entry name" value="Anticodon_1"/>
    <property type="match status" value="1"/>
</dbReference>
<dbReference type="InterPro" id="IPR009008">
    <property type="entry name" value="Val/Leu/Ile-tRNA-synth_edit"/>
</dbReference>
<keyword evidence="9" id="KW-0862">Zinc</keyword>
<dbReference type="EMBL" id="FWWY01000001">
    <property type="protein sequence ID" value="SMC07641.1"/>
    <property type="molecule type" value="Genomic_DNA"/>
</dbReference>
<evidence type="ECO:0000256" key="1">
    <source>
        <dbReference type="ARBA" id="ARBA00006887"/>
    </source>
</evidence>
<keyword evidence="6 9" id="KW-0030">Aminoacyl-tRNA synthetase</keyword>
<dbReference type="GO" id="GO:0002161">
    <property type="term" value="F:aminoacyl-tRNA deacylase activity"/>
    <property type="evidence" value="ECO:0007669"/>
    <property type="project" value="InterPro"/>
</dbReference>
<dbReference type="GO" id="GO:0006428">
    <property type="term" value="P:isoleucyl-tRNA aminoacylation"/>
    <property type="evidence" value="ECO:0007669"/>
    <property type="project" value="UniProtKB-UniRule"/>
</dbReference>
<keyword evidence="14" id="KW-1185">Reference proteome</keyword>
<evidence type="ECO:0000259" key="11">
    <source>
        <dbReference type="Pfam" id="PF06827"/>
    </source>
</evidence>
<keyword evidence="4 9" id="KW-0067">ATP-binding</keyword>
<dbReference type="AlphaFoldDB" id="A0A1W1WMW9"/>
<feature type="domain" description="Aminoacyl-tRNA synthetase class Ia" evidence="10">
    <location>
        <begin position="26"/>
        <end position="635"/>
    </location>
</feature>
<dbReference type="PRINTS" id="PR00984">
    <property type="entry name" value="TRNASYNTHILE"/>
</dbReference>
<dbReference type="OrthoDB" id="9810365at2"/>
<comment type="subcellular location">
    <subcellularLocation>
        <location evidence="9">Cytoplasm</location>
    </subcellularLocation>
</comment>
<feature type="binding site" evidence="9">
    <location>
        <position position="880"/>
    </location>
    <ligand>
        <name>Zn(2+)</name>
        <dbReference type="ChEBI" id="CHEBI:29105"/>
    </ligand>
</feature>
<comment type="similarity">
    <text evidence="1 9">Belongs to the class-I aminoacyl-tRNA synthetase family. IleS type 1 subfamily.</text>
</comment>
<dbReference type="InterPro" id="IPR010663">
    <property type="entry name" value="Znf_FPG/IleRS"/>
</dbReference>
<sequence length="911" mass="104606">MDYRSTLRLPKTAFPMKANLPGQEPQWLEKWAKDNVYQLQRQERAHERKFVLHDGPPYANGDIHTGTALNKILKDMINRYWSLAGFDVAYVPGWDTHGLPIEMRALKKLGVSQHQIDSLALRKECAEVARHYIHVMTEEFQRLGVMGDWEHPYITMSPEYEGAELEIFASMVEKGLIYRDLRPVYWCPHCETALAEGEIEYHNHKSDAIYVAFPVKDGKGILPDNTRAVIWTTTPWTIPANVAISLHPDLLYVVLETEQDGRVLVAQDLTDRLIALMDWNVLGKYGPWSGRELEGIVTQHPYLHHDVPLILGEHVTSESGTGLVHTAPGHGMEDFEVGKAYQLPIVQPLNDQGRFVEGTPLVEGLFYQDANAVVIDRLREEGHLVKHEPLNHQYAYCWRCKNPVIFRATKQWFLSIDRLRDSLKEATYPVKWDPDWGGERMRQMVENRQDWCLSRQRVWGVPIPAFYCEECHSAILEPSLIRHVARIIAQEGSDAWWEHPAQYFLPEDYQCPYCGSHELTQEHDVFDVWMDSGSSQAAVLAGHANLTWPADVVLEGNDQYRGWFNSLLTTAVAAKDEAPYRMVLTHGMVLDKSGQEMHKSLGNTIDPLDIVNQYGADILRLWVASSEYRNDVRISDEILRQLSESYRKIRNTFRFLLGNLADYEPTTAPRTLEDPLNRWMVHVINEWMGEARVAYESYTFHQVVHGLVRLVTTELSSFYLDVIKDRLYTLAVDNPLRQETVHVLKYIADVLVRVISPILVFTSDEVYQYLPKEPDAPVSVHLLRWPEPWAIGYGSDEKARMSRLLAYREIILKALEGLRANKTIGNSLEAMVHLTVPATDPALTDDDQRLLTEMVMVAHIDAVQGSELACHAERTSWPRCERCWRYTPDVGHHADYPDLCERCYDVLKESL</sequence>
<dbReference type="SUPFAM" id="SSF50677">
    <property type="entry name" value="ValRS/IleRS/LeuRS editing domain"/>
    <property type="match status" value="1"/>
</dbReference>
<dbReference type="Pfam" id="PF06827">
    <property type="entry name" value="zf-FPG_IleRS"/>
    <property type="match status" value="1"/>
</dbReference>
<evidence type="ECO:0000256" key="8">
    <source>
        <dbReference type="ARBA" id="ARBA00048359"/>
    </source>
</evidence>
<dbReference type="InterPro" id="IPR023585">
    <property type="entry name" value="Ile-tRNA-ligase_type1"/>
</dbReference>
<dbReference type="Gene3D" id="3.40.50.620">
    <property type="entry name" value="HUPs"/>
    <property type="match status" value="2"/>
</dbReference>
<evidence type="ECO:0000256" key="3">
    <source>
        <dbReference type="ARBA" id="ARBA00022741"/>
    </source>
</evidence>
<organism evidence="13 14">
    <name type="scientific">Sulfobacillus thermosulfidooxidans (strain DSM 9293 / VKM B-1269 / AT-1)</name>
    <dbReference type="NCBI Taxonomy" id="929705"/>
    <lineage>
        <taxon>Bacteria</taxon>
        <taxon>Bacillati</taxon>
        <taxon>Bacillota</taxon>
        <taxon>Clostridia</taxon>
        <taxon>Eubacteriales</taxon>
        <taxon>Clostridiales Family XVII. Incertae Sedis</taxon>
        <taxon>Sulfobacillus</taxon>
    </lineage>
</organism>
<accession>A0A1W1WMW9</accession>
<gene>
    <name evidence="9" type="primary">ileS</name>
    <name evidence="13" type="ORF">SAMN00768000_3484</name>
</gene>
<dbReference type="InterPro" id="IPR009080">
    <property type="entry name" value="tRNAsynth_Ia_anticodon-bd"/>
</dbReference>
<keyword evidence="2 9" id="KW-0436">Ligase</keyword>
<reference evidence="14" key="1">
    <citation type="submission" date="2017-04" db="EMBL/GenBank/DDBJ databases">
        <authorList>
            <person name="Varghese N."/>
            <person name="Submissions S."/>
        </authorList>
    </citation>
    <scope>NUCLEOTIDE SEQUENCE [LARGE SCALE GENOMIC DNA]</scope>
    <source>
        <strain evidence="14">DSM 9293</strain>
    </source>
</reference>
<keyword evidence="9" id="KW-0963">Cytoplasm</keyword>
<evidence type="ECO:0000259" key="12">
    <source>
        <dbReference type="Pfam" id="PF08264"/>
    </source>
</evidence>
<dbReference type="Gene3D" id="1.10.10.830">
    <property type="entry name" value="Ile-tRNA synthetase CP2 domain-like"/>
    <property type="match status" value="1"/>
</dbReference>
<dbReference type="InterPro" id="IPR002300">
    <property type="entry name" value="aa-tRNA-synth_Ia"/>
</dbReference>
<dbReference type="InterPro" id="IPR033708">
    <property type="entry name" value="Anticodon_Ile_BEm"/>
</dbReference>